<proteinExistence type="predicted"/>
<dbReference type="GO" id="GO:0022857">
    <property type="term" value="F:transmembrane transporter activity"/>
    <property type="evidence" value="ECO:0007669"/>
    <property type="project" value="InterPro"/>
</dbReference>
<gene>
    <name evidence="9" type="ORF">KSU1_B0520</name>
</gene>
<evidence type="ECO:0000256" key="3">
    <source>
        <dbReference type="ARBA" id="ARBA00022475"/>
    </source>
</evidence>
<evidence type="ECO:0000256" key="2">
    <source>
        <dbReference type="ARBA" id="ARBA00022448"/>
    </source>
</evidence>
<name>I3II32_9BACT</name>
<dbReference type="PANTHER" id="PTHR23517">
    <property type="entry name" value="RESISTANCE PROTEIN MDTM, PUTATIVE-RELATED-RELATED"/>
    <property type="match status" value="1"/>
</dbReference>
<dbReference type="eggNOG" id="COG2814">
    <property type="taxonomic scope" value="Bacteria"/>
</dbReference>
<dbReference type="InterPro" id="IPR005829">
    <property type="entry name" value="Sugar_transporter_CS"/>
</dbReference>
<dbReference type="CDD" id="cd17325">
    <property type="entry name" value="MFS_MdtG_SLC18_like"/>
    <property type="match status" value="1"/>
</dbReference>
<dbReference type="PROSITE" id="PS00216">
    <property type="entry name" value="SUGAR_TRANSPORT_1"/>
    <property type="match status" value="1"/>
</dbReference>
<comment type="subcellular location">
    <subcellularLocation>
        <location evidence="1">Cell membrane</location>
        <topology evidence="1">Multi-pass membrane protein</topology>
    </subcellularLocation>
</comment>
<organism evidence="9 10">
    <name type="scientific">Candidatus Jettenia caeni</name>
    <dbReference type="NCBI Taxonomy" id="247490"/>
    <lineage>
        <taxon>Bacteria</taxon>
        <taxon>Pseudomonadati</taxon>
        <taxon>Planctomycetota</taxon>
        <taxon>Candidatus Brocadiia</taxon>
        <taxon>Candidatus Brocadiales</taxon>
        <taxon>Candidatus Brocadiaceae</taxon>
        <taxon>Candidatus Jettenia</taxon>
    </lineage>
</organism>
<evidence type="ECO:0000256" key="6">
    <source>
        <dbReference type="ARBA" id="ARBA00023136"/>
    </source>
</evidence>
<evidence type="ECO:0000313" key="10">
    <source>
        <dbReference type="Proteomes" id="UP000002985"/>
    </source>
</evidence>
<sequence length="196" mass="21300">MKGIREVTSDYRIIITSNMEGIQNLSVGALEAFLPIYAVTVAKLDPFRAGILWGAQVVTTILAKPVMGKISDRYGRKPIIFSGMWICAVSLACIPLMQDFYFLILLAAIFGVGEAFVTSSSAAMVADFCKEQNYGAAMGTFGSIFDIGHAAGPILAGLLLSRLSYQYSFIIIALLLIVSSFIFALKVPEKQREVKL</sequence>
<dbReference type="Pfam" id="PF07690">
    <property type="entry name" value="MFS_1"/>
    <property type="match status" value="1"/>
</dbReference>
<dbReference type="EMBL" id="BAFH01000002">
    <property type="protein sequence ID" value="GAB61377.1"/>
    <property type="molecule type" value="Genomic_DNA"/>
</dbReference>
<dbReference type="InterPro" id="IPR050171">
    <property type="entry name" value="MFS_Transporters"/>
</dbReference>
<dbReference type="SUPFAM" id="SSF103473">
    <property type="entry name" value="MFS general substrate transporter"/>
    <property type="match status" value="1"/>
</dbReference>
<evidence type="ECO:0000313" key="9">
    <source>
        <dbReference type="EMBL" id="GAB61377.1"/>
    </source>
</evidence>
<feature type="transmembrane region" description="Helical" evidence="7">
    <location>
        <begin position="103"/>
        <end position="126"/>
    </location>
</feature>
<keyword evidence="6 7" id="KW-0472">Membrane</keyword>
<dbReference type="Gene3D" id="1.20.1250.20">
    <property type="entry name" value="MFS general substrate transporter like domains"/>
    <property type="match status" value="1"/>
</dbReference>
<protein>
    <submittedName>
        <fullName evidence="9">Putative transporter protein</fullName>
    </submittedName>
</protein>
<dbReference type="Proteomes" id="UP000002985">
    <property type="component" value="Unassembled WGS sequence"/>
</dbReference>
<evidence type="ECO:0000256" key="1">
    <source>
        <dbReference type="ARBA" id="ARBA00004651"/>
    </source>
</evidence>
<keyword evidence="4 7" id="KW-0812">Transmembrane</keyword>
<accession>I3II32</accession>
<feature type="transmembrane region" description="Helical" evidence="7">
    <location>
        <begin position="138"/>
        <end position="159"/>
    </location>
</feature>
<feature type="domain" description="Major facilitator superfamily (MFS) profile" evidence="8">
    <location>
        <begin position="1"/>
        <end position="196"/>
    </location>
</feature>
<evidence type="ECO:0000256" key="4">
    <source>
        <dbReference type="ARBA" id="ARBA00022692"/>
    </source>
</evidence>
<dbReference type="PROSITE" id="PS50850">
    <property type="entry name" value="MFS"/>
    <property type="match status" value="1"/>
</dbReference>
<dbReference type="AlphaFoldDB" id="I3II32"/>
<feature type="transmembrane region" description="Helical" evidence="7">
    <location>
        <begin position="79"/>
        <end position="97"/>
    </location>
</feature>
<dbReference type="InterPro" id="IPR011701">
    <property type="entry name" value="MFS"/>
</dbReference>
<evidence type="ECO:0000259" key="8">
    <source>
        <dbReference type="PROSITE" id="PS50850"/>
    </source>
</evidence>
<evidence type="ECO:0000256" key="5">
    <source>
        <dbReference type="ARBA" id="ARBA00022989"/>
    </source>
</evidence>
<dbReference type="InterPro" id="IPR020846">
    <property type="entry name" value="MFS_dom"/>
</dbReference>
<feature type="transmembrane region" description="Helical" evidence="7">
    <location>
        <begin position="165"/>
        <end position="185"/>
    </location>
</feature>
<keyword evidence="2" id="KW-0813">Transport</keyword>
<keyword evidence="10" id="KW-1185">Reference proteome</keyword>
<keyword evidence="3" id="KW-1003">Cell membrane</keyword>
<comment type="caution">
    <text evidence="9">The sequence shown here is derived from an EMBL/GenBank/DDBJ whole genome shotgun (WGS) entry which is preliminary data.</text>
</comment>
<evidence type="ECO:0000256" key="7">
    <source>
        <dbReference type="SAM" id="Phobius"/>
    </source>
</evidence>
<keyword evidence="5 7" id="KW-1133">Transmembrane helix</keyword>
<reference evidence="9 10" key="1">
    <citation type="journal article" date="2012" name="FEBS Lett.">
        <title>Anammox organism KSU-1 expresses a NirK-type copper-containing nitrite reductase instead of a NirS-type with cytochrome cd1.</title>
        <authorList>
            <person name="Hira D."/>
            <person name="Toh H."/>
            <person name="Migita C.T."/>
            <person name="Okubo H."/>
            <person name="Nishiyama T."/>
            <person name="Hattori M."/>
            <person name="Furukawa K."/>
            <person name="Fujii T."/>
        </authorList>
    </citation>
    <scope>NUCLEOTIDE SEQUENCE [LARGE SCALE GENOMIC DNA]</scope>
</reference>
<dbReference type="GO" id="GO:0005886">
    <property type="term" value="C:plasma membrane"/>
    <property type="evidence" value="ECO:0007669"/>
    <property type="project" value="UniProtKB-SubCell"/>
</dbReference>
<dbReference type="STRING" id="247490.KSU1_B0520"/>
<dbReference type="InterPro" id="IPR036259">
    <property type="entry name" value="MFS_trans_sf"/>
</dbReference>